<proteinExistence type="predicted"/>
<accession>X1G162</accession>
<organism evidence="1">
    <name type="scientific">marine sediment metagenome</name>
    <dbReference type="NCBI Taxonomy" id="412755"/>
    <lineage>
        <taxon>unclassified sequences</taxon>
        <taxon>metagenomes</taxon>
        <taxon>ecological metagenomes</taxon>
    </lineage>
</organism>
<reference evidence="1" key="1">
    <citation type="journal article" date="2014" name="Front. Microbiol.">
        <title>High frequency of phylogenetically diverse reductive dehalogenase-homologous genes in deep subseafloor sedimentary metagenomes.</title>
        <authorList>
            <person name="Kawai M."/>
            <person name="Futagami T."/>
            <person name="Toyoda A."/>
            <person name="Takaki Y."/>
            <person name="Nishi S."/>
            <person name="Hori S."/>
            <person name="Arai W."/>
            <person name="Tsubouchi T."/>
            <person name="Morono Y."/>
            <person name="Uchiyama I."/>
            <person name="Ito T."/>
            <person name="Fujiyama A."/>
            <person name="Inagaki F."/>
            <person name="Takami H."/>
        </authorList>
    </citation>
    <scope>NUCLEOTIDE SEQUENCE</scope>
    <source>
        <strain evidence="1">Expedition CK06-06</strain>
    </source>
</reference>
<evidence type="ECO:0000313" key="1">
    <source>
        <dbReference type="EMBL" id="GAH26778.1"/>
    </source>
</evidence>
<comment type="caution">
    <text evidence="1">The sequence shown here is derived from an EMBL/GenBank/DDBJ whole genome shotgun (WGS) entry which is preliminary data.</text>
</comment>
<dbReference type="AlphaFoldDB" id="X1G162"/>
<sequence length="58" mass="6581">MPKTTSEKVKVSFHLFCQLCGTEFFEEFDKETLLDDLSQCSCPKCGADWTLLSAEVSR</sequence>
<name>X1G162_9ZZZZ</name>
<dbReference type="EMBL" id="BARU01005105">
    <property type="protein sequence ID" value="GAH26778.1"/>
    <property type="molecule type" value="Genomic_DNA"/>
</dbReference>
<protein>
    <submittedName>
        <fullName evidence="1">Uncharacterized protein</fullName>
    </submittedName>
</protein>
<gene>
    <name evidence="1" type="ORF">S03H2_09830</name>
</gene>